<sequence>MRDSNLPEAELLKTVLQPLLEDFQYWFTRSRNLLETEQLNFLSSQEQSALLERVKQAQEEVNTAKMLFTATEGQVGIDMATLMPWHQLLSQCWKVAMYFRTEHANSPQQDGI</sequence>
<comment type="caution">
    <text evidence="1">The sequence shown here is derived from an EMBL/GenBank/DDBJ whole genome shotgun (WGS) entry which is preliminary data.</text>
</comment>
<organism evidence="1 2">
    <name type="scientific">Pelatocladus maniniholoensis HA4357-MV3</name>
    <dbReference type="NCBI Taxonomy" id="1117104"/>
    <lineage>
        <taxon>Bacteria</taxon>
        <taxon>Bacillati</taxon>
        <taxon>Cyanobacteriota</taxon>
        <taxon>Cyanophyceae</taxon>
        <taxon>Nostocales</taxon>
        <taxon>Nostocaceae</taxon>
        <taxon>Pelatocladus</taxon>
    </lineage>
</organism>
<dbReference type="Proteomes" id="UP000813215">
    <property type="component" value="Unassembled WGS sequence"/>
</dbReference>
<accession>A0A9E3HAD5</accession>
<reference evidence="1" key="1">
    <citation type="submission" date="2021-05" db="EMBL/GenBank/DDBJ databases">
        <authorList>
            <person name="Pietrasiak N."/>
            <person name="Ward R."/>
            <person name="Stajich J.E."/>
            <person name="Kurbessoian T."/>
        </authorList>
    </citation>
    <scope>NUCLEOTIDE SEQUENCE</scope>
    <source>
        <strain evidence="1">HA4357-MV3</strain>
    </source>
</reference>
<dbReference type="Pfam" id="PF10792">
    <property type="entry name" value="DUF2605"/>
    <property type="match status" value="1"/>
</dbReference>
<dbReference type="InterPro" id="IPR019728">
    <property type="entry name" value="DUF2605"/>
</dbReference>
<reference evidence="1" key="2">
    <citation type="journal article" date="2022" name="Microbiol. Resour. Announc.">
        <title>Metagenome Sequencing to Explore Phylogenomics of Terrestrial Cyanobacteria.</title>
        <authorList>
            <person name="Ward R.D."/>
            <person name="Stajich J.E."/>
            <person name="Johansen J.R."/>
            <person name="Huntemann M."/>
            <person name="Clum A."/>
            <person name="Foster B."/>
            <person name="Foster B."/>
            <person name="Roux S."/>
            <person name="Palaniappan K."/>
            <person name="Varghese N."/>
            <person name="Mukherjee S."/>
            <person name="Reddy T.B.K."/>
            <person name="Daum C."/>
            <person name="Copeland A."/>
            <person name="Chen I.A."/>
            <person name="Ivanova N.N."/>
            <person name="Kyrpides N.C."/>
            <person name="Shapiro N."/>
            <person name="Eloe-Fadrosh E.A."/>
            <person name="Pietrasiak N."/>
        </authorList>
    </citation>
    <scope>NUCLEOTIDE SEQUENCE</scope>
    <source>
        <strain evidence="1">HA4357-MV3</strain>
    </source>
</reference>
<proteinExistence type="predicted"/>
<dbReference type="EMBL" id="JAHHHW010000107">
    <property type="protein sequence ID" value="MBW4433607.1"/>
    <property type="molecule type" value="Genomic_DNA"/>
</dbReference>
<evidence type="ECO:0000313" key="2">
    <source>
        <dbReference type="Proteomes" id="UP000813215"/>
    </source>
</evidence>
<gene>
    <name evidence="1" type="ORF">KME28_18280</name>
</gene>
<protein>
    <submittedName>
        <fullName evidence="1">DUF2605 domain-containing protein</fullName>
    </submittedName>
</protein>
<name>A0A9E3HAD5_9NOST</name>
<evidence type="ECO:0000313" key="1">
    <source>
        <dbReference type="EMBL" id="MBW4433607.1"/>
    </source>
</evidence>
<dbReference type="AlphaFoldDB" id="A0A9E3HAD5"/>